<dbReference type="Proteomes" id="UP001188597">
    <property type="component" value="Unassembled WGS sequence"/>
</dbReference>
<dbReference type="GO" id="GO:0030674">
    <property type="term" value="F:protein-macromolecule adaptor activity"/>
    <property type="evidence" value="ECO:0007669"/>
    <property type="project" value="TreeGrafter"/>
</dbReference>
<proteinExistence type="predicted"/>
<comment type="caution">
    <text evidence="3">The sequence shown here is derived from an EMBL/GenBank/DDBJ whole genome shotgun (WGS) entry which is preliminary data.</text>
</comment>
<gene>
    <name evidence="3" type="ORF">RJ639_022275</name>
</gene>
<reference evidence="3" key="1">
    <citation type="submission" date="2022-12" db="EMBL/GenBank/DDBJ databases">
        <title>Draft genome assemblies for two species of Escallonia (Escalloniales).</title>
        <authorList>
            <person name="Chanderbali A."/>
            <person name="Dervinis C."/>
            <person name="Anghel I."/>
            <person name="Soltis D."/>
            <person name="Soltis P."/>
            <person name="Zapata F."/>
        </authorList>
    </citation>
    <scope>NUCLEOTIDE SEQUENCE</scope>
    <source>
        <strain evidence="3">UCBG64.0493</strain>
        <tissue evidence="3">Leaf</tissue>
    </source>
</reference>
<evidence type="ECO:0000313" key="4">
    <source>
        <dbReference type="Proteomes" id="UP001188597"/>
    </source>
</evidence>
<protein>
    <submittedName>
        <fullName evidence="3">Uncharacterized protein</fullName>
    </submittedName>
</protein>
<dbReference type="PANTHER" id="PTHR28080">
    <property type="entry name" value="PEROXISOMAL BIOGENESIS FACTOR 3"/>
    <property type="match status" value="1"/>
</dbReference>
<name>A0AA88V453_9ASTE</name>
<dbReference type="GO" id="GO:0045046">
    <property type="term" value="P:protein import into peroxisome membrane"/>
    <property type="evidence" value="ECO:0007669"/>
    <property type="project" value="TreeGrafter"/>
</dbReference>
<evidence type="ECO:0000313" key="3">
    <source>
        <dbReference type="EMBL" id="KAK3001401.1"/>
    </source>
</evidence>
<evidence type="ECO:0000256" key="1">
    <source>
        <dbReference type="SAM" id="Coils"/>
    </source>
</evidence>
<keyword evidence="2" id="KW-0812">Transmembrane</keyword>
<dbReference type="EMBL" id="JAVXUP010002791">
    <property type="protein sequence ID" value="KAK3001401.1"/>
    <property type="molecule type" value="Genomic_DNA"/>
</dbReference>
<sequence>MLPKREIWRRHKRNVYVTLGVFGSGYIFYKLYEAHRRRLSDLERELASERENDELLKAQMQSHFESIQRIADTTLPHAMIYLSNRVVEELDLLHLTGLPWHHQYSATTNYTSGSVKIH</sequence>
<organism evidence="3 4">
    <name type="scientific">Escallonia herrerae</name>
    <dbReference type="NCBI Taxonomy" id="1293975"/>
    <lineage>
        <taxon>Eukaryota</taxon>
        <taxon>Viridiplantae</taxon>
        <taxon>Streptophyta</taxon>
        <taxon>Embryophyta</taxon>
        <taxon>Tracheophyta</taxon>
        <taxon>Spermatophyta</taxon>
        <taxon>Magnoliopsida</taxon>
        <taxon>eudicotyledons</taxon>
        <taxon>Gunneridae</taxon>
        <taxon>Pentapetalae</taxon>
        <taxon>asterids</taxon>
        <taxon>campanulids</taxon>
        <taxon>Escalloniales</taxon>
        <taxon>Escalloniaceae</taxon>
        <taxon>Escallonia</taxon>
    </lineage>
</organism>
<dbReference type="GO" id="GO:0005778">
    <property type="term" value="C:peroxisomal membrane"/>
    <property type="evidence" value="ECO:0007669"/>
    <property type="project" value="InterPro"/>
</dbReference>
<keyword evidence="1" id="KW-0175">Coiled coil</keyword>
<dbReference type="InterPro" id="IPR006966">
    <property type="entry name" value="Peroxin-3"/>
</dbReference>
<evidence type="ECO:0000256" key="2">
    <source>
        <dbReference type="SAM" id="Phobius"/>
    </source>
</evidence>
<accession>A0AA88V453</accession>
<feature type="transmembrane region" description="Helical" evidence="2">
    <location>
        <begin position="15"/>
        <end position="32"/>
    </location>
</feature>
<feature type="coiled-coil region" evidence="1">
    <location>
        <begin position="32"/>
        <end position="59"/>
    </location>
</feature>
<keyword evidence="4" id="KW-1185">Reference proteome</keyword>
<dbReference type="AlphaFoldDB" id="A0AA88V453"/>
<keyword evidence="2" id="KW-1133">Transmembrane helix</keyword>
<dbReference type="PANTHER" id="PTHR28080:SF1">
    <property type="entry name" value="PEROXISOMAL BIOGENESIS FACTOR 3"/>
    <property type="match status" value="1"/>
</dbReference>
<keyword evidence="2" id="KW-0472">Membrane</keyword>